<dbReference type="AntiFam" id="ANF00190">
    <property type="entry name" value="Shadow ORF (opposite fur)"/>
</dbReference>
<evidence type="ECO:0000313" key="1">
    <source>
        <dbReference type="EMBL" id="OIQ66240.1"/>
    </source>
</evidence>
<accession>A0A1J5P674</accession>
<gene>
    <name evidence="1" type="ORF">GALL_521920</name>
</gene>
<comment type="caution">
    <text evidence="1">The sequence shown here is derived from an EMBL/GenBank/DDBJ whole genome shotgun (WGS) entry which is preliminary data.</text>
</comment>
<reference evidence="1" key="1">
    <citation type="submission" date="2016-10" db="EMBL/GenBank/DDBJ databases">
        <title>Sequence of Gallionella enrichment culture.</title>
        <authorList>
            <person name="Poehlein A."/>
            <person name="Muehling M."/>
            <person name="Daniel R."/>
        </authorList>
    </citation>
    <scope>NUCLEOTIDE SEQUENCE</scope>
</reference>
<name>A0A1J5P674_9ZZZZ</name>
<protein>
    <submittedName>
        <fullName evidence="1">Uncharacterized protein</fullName>
    </submittedName>
</protein>
<dbReference type="AlphaFoldDB" id="A0A1J5P674"/>
<sequence length="66" mass="7094">MIGDGKALGVRHVVLKLLDLGIKKLFNPATIKTDQVVVVVALVEFIDRFVALEMAAGQYGSLLKLG</sequence>
<proteinExistence type="predicted"/>
<dbReference type="EMBL" id="MLJW01006740">
    <property type="protein sequence ID" value="OIQ66240.1"/>
    <property type="molecule type" value="Genomic_DNA"/>
</dbReference>
<organism evidence="1">
    <name type="scientific">mine drainage metagenome</name>
    <dbReference type="NCBI Taxonomy" id="410659"/>
    <lineage>
        <taxon>unclassified sequences</taxon>
        <taxon>metagenomes</taxon>
        <taxon>ecological metagenomes</taxon>
    </lineage>
</organism>